<gene>
    <name evidence="4" type="primary">LOC106156158</name>
</gene>
<organism evidence="3 4">
    <name type="scientific">Lingula anatina</name>
    <name type="common">Brachiopod</name>
    <name type="synonym">Lingula unguis</name>
    <dbReference type="NCBI Taxonomy" id="7574"/>
    <lineage>
        <taxon>Eukaryota</taxon>
        <taxon>Metazoa</taxon>
        <taxon>Spiralia</taxon>
        <taxon>Lophotrochozoa</taxon>
        <taxon>Brachiopoda</taxon>
        <taxon>Linguliformea</taxon>
        <taxon>Lingulata</taxon>
        <taxon>Lingulida</taxon>
        <taxon>Linguloidea</taxon>
        <taxon>Lingulidae</taxon>
        <taxon>Lingula</taxon>
    </lineage>
</organism>
<dbReference type="STRING" id="7574.A0A1S3HNW4"/>
<dbReference type="InParanoid" id="A0A1S3HNW4"/>
<dbReference type="GO" id="GO:0000127">
    <property type="term" value="C:transcription factor TFIIIC complex"/>
    <property type="evidence" value="ECO:0007669"/>
    <property type="project" value="InterPro"/>
</dbReference>
<feature type="domain" description="Transcription factor IIIC 90kDa subunit N-terminal" evidence="1">
    <location>
        <begin position="23"/>
        <end position="399"/>
    </location>
</feature>
<dbReference type="InterPro" id="IPR044230">
    <property type="entry name" value="GTF3C4"/>
</dbReference>
<dbReference type="InterPro" id="IPR036322">
    <property type="entry name" value="WD40_repeat_dom_sf"/>
</dbReference>
<evidence type="ECO:0000313" key="3">
    <source>
        <dbReference type="Proteomes" id="UP000085678"/>
    </source>
</evidence>
<dbReference type="RefSeq" id="XP_013386719.1">
    <property type="nucleotide sequence ID" value="XM_013531265.1"/>
</dbReference>
<dbReference type="AlphaFoldDB" id="A0A1S3HNW4"/>
<evidence type="ECO:0000259" key="2">
    <source>
        <dbReference type="Pfam" id="PF12660"/>
    </source>
</evidence>
<accession>A0A1S3HNW4</accession>
<dbReference type="KEGG" id="lak:106156158"/>
<dbReference type="Pfam" id="PF12660">
    <property type="entry name" value="zf-TFIIIC"/>
    <property type="match status" value="1"/>
</dbReference>
<dbReference type="OrthoDB" id="6021743at2759"/>
<reference evidence="4" key="1">
    <citation type="submission" date="2025-08" db="UniProtKB">
        <authorList>
            <consortium name="RefSeq"/>
        </authorList>
    </citation>
    <scope>IDENTIFICATION</scope>
    <source>
        <tissue evidence="4">Gonads</tissue>
    </source>
</reference>
<proteinExistence type="predicted"/>
<dbReference type="Proteomes" id="UP000085678">
    <property type="component" value="Unplaced"/>
</dbReference>
<dbReference type="InterPro" id="IPR024761">
    <property type="entry name" value="TFIIIC_delta_N"/>
</dbReference>
<evidence type="ECO:0000313" key="4">
    <source>
        <dbReference type="RefSeq" id="XP_013386719.1"/>
    </source>
</evidence>
<dbReference type="Pfam" id="PF12657">
    <property type="entry name" value="TFIIIC_delta"/>
    <property type="match status" value="1"/>
</dbReference>
<name>A0A1S3HNW4_LINAN</name>
<dbReference type="InterPro" id="IPR024764">
    <property type="entry name" value="TFIIIC_Znf"/>
</dbReference>
<evidence type="ECO:0000259" key="1">
    <source>
        <dbReference type="Pfam" id="PF12657"/>
    </source>
</evidence>
<dbReference type="GeneID" id="106156158"/>
<keyword evidence="3" id="KW-1185">Reference proteome</keyword>
<sequence length="656" mass="72804">MAGNVVASLRWNQKTCSSHALTWSEDSRIAVATEGGVYVVDLSCGLDASDSLVARQAFIPASPDVCEFNVDVDREKCYNSLPADELHPIMLDRTVSPGIGSGQPYSYRGCRTVRWSAKDVDPMGRCILATLSMDHRLCIYNMGGFHLKWKKVVDLSNSYYQHMKTKKFTMDDESQPKGKQNQTSLLTQRSYLLAAVAIDWSPVYPAQVSLEPVAAKCAKFSGLEPRPYCFLAAAMKSGHIVLWKINIPCSTEDDISLHEVVYTGSMLPVCIKWASYSDDTGIMCVGYRSGIIKAHVVSHTTDQLALTKAGFVHLWDQEDKLGVTAIEWMKEERLLVASKASFLVFIDICMANSGIGIKKTKTFIGRNNLIISGLSTFPSGVIIGSQDGIIQTVQISKTQSGDIEVVSESVLDMPKQYKVVNCCGASVSKDRVFLAHLQSPRYYVENRDEDSKLILQLYISVHTPVEQTLAALLEGIREISLGVIFLKHYQGILKNISSQTMEDIQKICDTIEERILKLHCTDWLYGIGDEAGKLDDMWKISAFIMCQILRSGKTEVDCKERDTLIENVKSKLQFHKPAEKCNICGEVINFSSAKQDSCGNGHKFARCCQSLLLVQETPYRKCQNCRALAIALPDKAPECIKKMLLSPCTFCAGVVV</sequence>
<dbReference type="PANTHER" id="PTHR15496">
    <property type="entry name" value="GENERAL TRANSCRIPTION FACTOR 3C POLYPEPTIDE 4 FAMILY"/>
    <property type="match status" value="1"/>
</dbReference>
<feature type="domain" description="Transcription factor IIIC putative zinc-finger" evidence="2">
    <location>
        <begin position="578"/>
        <end position="630"/>
    </location>
</feature>
<dbReference type="GO" id="GO:0004402">
    <property type="term" value="F:histone acetyltransferase activity"/>
    <property type="evidence" value="ECO:0007669"/>
    <property type="project" value="InterPro"/>
</dbReference>
<dbReference type="SUPFAM" id="SSF50978">
    <property type="entry name" value="WD40 repeat-like"/>
    <property type="match status" value="1"/>
</dbReference>
<dbReference type="PANTHER" id="PTHR15496:SF2">
    <property type="entry name" value="GENERAL TRANSCRIPTION FACTOR 3C POLYPEPTIDE 4"/>
    <property type="match status" value="1"/>
</dbReference>
<dbReference type="GO" id="GO:0006384">
    <property type="term" value="P:transcription initiation at RNA polymerase III promoter"/>
    <property type="evidence" value="ECO:0007669"/>
    <property type="project" value="InterPro"/>
</dbReference>
<protein>
    <submittedName>
        <fullName evidence="4">General transcription factor 3C polypeptide 4-like</fullName>
    </submittedName>
</protein>